<dbReference type="Gene3D" id="3.30.530.20">
    <property type="match status" value="1"/>
</dbReference>
<dbReference type="STRING" id="1121442.SAMN02745702_02715"/>
<organism evidence="1 2">
    <name type="scientific">Desulfobaculum bizertense DSM 18034</name>
    <dbReference type="NCBI Taxonomy" id="1121442"/>
    <lineage>
        <taxon>Bacteria</taxon>
        <taxon>Pseudomonadati</taxon>
        <taxon>Thermodesulfobacteriota</taxon>
        <taxon>Desulfovibrionia</taxon>
        <taxon>Desulfovibrionales</taxon>
        <taxon>Desulfovibrionaceae</taxon>
        <taxon>Desulfobaculum</taxon>
    </lineage>
</organism>
<dbReference type="Proteomes" id="UP000189733">
    <property type="component" value="Unassembled WGS sequence"/>
</dbReference>
<gene>
    <name evidence="1" type="ORF">SAMN02745702_02715</name>
</gene>
<protein>
    <submittedName>
        <fullName evidence="1">Ligand-binding SRPBCC domain-containing protein</fullName>
    </submittedName>
</protein>
<evidence type="ECO:0000313" key="2">
    <source>
        <dbReference type="Proteomes" id="UP000189733"/>
    </source>
</evidence>
<proteinExistence type="predicted"/>
<reference evidence="1 2" key="1">
    <citation type="submission" date="2017-02" db="EMBL/GenBank/DDBJ databases">
        <authorList>
            <person name="Peterson S.W."/>
        </authorList>
    </citation>
    <scope>NUCLEOTIDE SEQUENCE [LARGE SCALE GENOMIC DNA]</scope>
    <source>
        <strain evidence="1 2">DSM 18034</strain>
    </source>
</reference>
<keyword evidence="2" id="KW-1185">Reference proteome</keyword>
<dbReference type="CDD" id="cd07820">
    <property type="entry name" value="SRPBCC_3"/>
    <property type="match status" value="1"/>
</dbReference>
<dbReference type="InterPro" id="IPR023393">
    <property type="entry name" value="START-like_dom_sf"/>
</dbReference>
<dbReference type="SUPFAM" id="SSF55961">
    <property type="entry name" value="Bet v1-like"/>
    <property type="match status" value="1"/>
</dbReference>
<dbReference type="EMBL" id="FUYA01000011">
    <property type="protein sequence ID" value="SKA81464.1"/>
    <property type="molecule type" value="Genomic_DNA"/>
</dbReference>
<sequence>MTCPLPQPMYAGQILTYALRPIPGWTVEWVTEITHVREPLYFVDEQRAGPYSLWHHEHIFKPIPHDETLMIDRVSYRLPFGPLGRLVHAALVRRRLDTIFDFRHQAIDAAFPEKKGAPEHSL</sequence>
<name>A0A1T4WVY1_9BACT</name>
<accession>A0A1T4WVY1</accession>
<dbReference type="AlphaFoldDB" id="A0A1T4WVY1"/>
<evidence type="ECO:0000313" key="1">
    <source>
        <dbReference type="EMBL" id="SKA81464.1"/>
    </source>
</evidence>